<proteinExistence type="predicted"/>
<gene>
    <name evidence="2" type="ORF">EpCFBP13511_12380</name>
    <name evidence="1" type="ORF">IFT93_21590</name>
</gene>
<dbReference type="GeneID" id="67476176"/>
<reference evidence="2 3" key="1">
    <citation type="journal article" date="2019" name="Sci. Rep.">
        <title>Differences in resource use lead to coexistence of seed-transmitted microbial populations.</title>
        <authorList>
            <person name="Torres-Cortes G."/>
            <person name="Garcia B.J."/>
            <person name="Compant S."/>
            <person name="Rezki S."/>
            <person name="Jones P."/>
            <person name="Preveaux A."/>
            <person name="Briand M."/>
            <person name="Roulet A."/>
            <person name="Bouchez O."/>
            <person name="Jacobson D."/>
            <person name="Barret M."/>
        </authorList>
    </citation>
    <scope>NUCLEOTIDE SEQUENCE [LARGE SCALE GENOMIC DNA]</scope>
    <source>
        <strain evidence="2 3">CFBP13511</strain>
    </source>
</reference>
<dbReference type="AlphaFoldDB" id="A0A3S7S1E1"/>
<comment type="caution">
    <text evidence="2">The sequence shown here is derived from an EMBL/GenBank/DDBJ whole genome shotgun (WGS) entry which is preliminary data.</text>
</comment>
<organism evidence="2 3">
    <name type="scientific">Erwinia persicina</name>
    <dbReference type="NCBI Taxonomy" id="55211"/>
    <lineage>
        <taxon>Bacteria</taxon>
        <taxon>Pseudomonadati</taxon>
        <taxon>Pseudomonadota</taxon>
        <taxon>Gammaproteobacteria</taxon>
        <taxon>Enterobacterales</taxon>
        <taxon>Erwiniaceae</taxon>
        <taxon>Erwinia</taxon>
    </lineage>
</organism>
<dbReference type="OrthoDB" id="6556297at2"/>
<sequence length="81" mass="8390">MDFNGILALLTDIGIPEEVLGDADGSWHLRSDLALSSAETVALQAQLQPLVGGPVSLWGGQDFTLDDLVALVNGTEKAGVS</sequence>
<keyword evidence="4" id="KW-1185">Reference proteome</keyword>
<reference evidence="1 4" key="2">
    <citation type="journal article" date="2020" name="FEMS Microbiol. Ecol.">
        <title>Temporal dynamics of bacterial communities during seed development and maturation.</title>
        <authorList>
            <person name="Chesneau G."/>
            <person name="Torres-Cortes G."/>
            <person name="Briand M."/>
            <person name="Darrasse A."/>
            <person name="Preveaux A."/>
            <person name="Marais C."/>
            <person name="Jacques M.A."/>
            <person name="Shade A."/>
            <person name="Barret M."/>
        </authorList>
    </citation>
    <scope>NUCLEOTIDE SEQUENCE [LARGE SCALE GENOMIC DNA]</scope>
    <source>
        <strain evidence="1 4">CFBP13732</strain>
    </source>
</reference>
<dbReference type="Proteomes" id="UP000661012">
    <property type="component" value="Unassembled WGS sequence"/>
</dbReference>
<name>A0A3S7S1E1_9GAMM</name>
<evidence type="ECO:0000313" key="2">
    <source>
        <dbReference type="EMBL" id="TKJ90064.1"/>
    </source>
</evidence>
<dbReference type="EMBL" id="QGAC01000010">
    <property type="protein sequence ID" value="TKJ90064.1"/>
    <property type="molecule type" value="Genomic_DNA"/>
</dbReference>
<evidence type="ECO:0000313" key="3">
    <source>
        <dbReference type="Proteomes" id="UP000306393"/>
    </source>
</evidence>
<dbReference type="Proteomes" id="UP000306393">
    <property type="component" value="Unassembled WGS sequence"/>
</dbReference>
<evidence type="ECO:0008006" key="5">
    <source>
        <dbReference type="Google" id="ProtNLM"/>
    </source>
</evidence>
<evidence type="ECO:0000313" key="1">
    <source>
        <dbReference type="EMBL" id="MBD8108967.1"/>
    </source>
</evidence>
<protein>
    <recommendedName>
        <fullName evidence="5">Acyl carrier protein</fullName>
    </recommendedName>
</protein>
<dbReference type="KEGG" id="epe:CI789_04590"/>
<dbReference type="STRING" id="1219360.GCA_001571305_00223"/>
<evidence type="ECO:0000313" key="4">
    <source>
        <dbReference type="Proteomes" id="UP000661012"/>
    </source>
</evidence>
<accession>A0A3S7S1E1</accession>
<dbReference type="EMBL" id="JACYNN010000029">
    <property type="protein sequence ID" value="MBD8108967.1"/>
    <property type="molecule type" value="Genomic_DNA"/>
</dbReference>
<dbReference type="RefSeq" id="WP_062742720.1">
    <property type="nucleotide sequence ID" value="NZ_CP022725.1"/>
</dbReference>